<comment type="caution">
    <text evidence="5">The sequence shown here is derived from an EMBL/GenBank/DDBJ whole genome shotgun (WGS) entry which is preliminary data.</text>
</comment>
<evidence type="ECO:0000313" key="5">
    <source>
        <dbReference type="EMBL" id="PWK56038.1"/>
    </source>
</evidence>
<reference evidence="5 6" key="1">
    <citation type="submission" date="2018-05" db="EMBL/GenBank/DDBJ databases">
        <title>Genomic Encyclopedia of Type Strains, Phase IV (KMG-IV): sequencing the most valuable type-strain genomes for metagenomic binning, comparative biology and taxonomic classification.</title>
        <authorList>
            <person name="Goeker M."/>
        </authorList>
    </citation>
    <scope>NUCLEOTIDE SEQUENCE [LARGE SCALE GENOMIC DNA]</scope>
    <source>
        <strain evidence="5 6">DSM 103371</strain>
    </source>
</reference>
<evidence type="ECO:0000256" key="2">
    <source>
        <dbReference type="ARBA" id="ARBA00022723"/>
    </source>
</evidence>
<evidence type="ECO:0000256" key="3">
    <source>
        <dbReference type="ARBA" id="ARBA00023239"/>
    </source>
</evidence>
<gene>
    <name evidence="5" type="ORF">C8D95_105103</name>
</gene>
<dbReference type="GO" id="GO:0005737">
    <property type="term" value="C:cytoplasm"/>
    <property type="evidence" value="ECO:0007669"/>
    <property type="project" value="TreeGrafter"/>
</dbReference>
<evidence type="ECO:0000259" key="4">
    <source>
        <dbReference type="Pfam" id="PF03328"/>
    </source>
</evidence>
<dbReference type="InterPro" id="IPR050251">
    <property type="entry name" value="HpcH-HpaI_aldolase"/>
</dbReference>
<dbReference type="AlphaFoldDB" id="A0A316G5B9"/>
<dbReference type="EMBL" id="QGGV01000005">
    <property type="protein sequence ID" value="PWK56038.1"/>
    <property type="molecule type" value="Genomic_DNA"/>
</dbReference>
<dbReference type="InterPro" id="IPR005000">
    <property type="entry name" value="Aldolase/citrate-lyase_domain"/>
</dbReference>
<keyword evidence="2" id="KW-0479">Metal-binding</keyword>
<dbReference type="GO" id="GO:0016832">
    <property type="term" value="F:aldehyde-lyase activity"/>
    <property type="evidence" value="ECO:0007669"/>
    <property type="project" value="TreeGrafter"/>
</dbReference>
<dbReference type="InterPro" id="IPR015813">
    <property type="entry name" value="Pyrv/PenolPyrv_kinase-like_dom"/>
</dbReference>
<keyword evidence="6" id="KW-1185">Reference proteome</keyword>
<dbReference type="Proteomes" id="UP000245390">
    <property type="component" value="Unassembled WGS sequence"/>
</dbReference>
<dbReference type="Pfam" id="PF03328">
    <property type="entry name" value="HpcH_HpaI"/>
    <property type="match status" value="1"/>
</dbReference>
<evidence type="ECO:0000313" key="6">
    <source>
        <dbReference type="Proteomes" id="UP000245390"/>
    </source>
</evidence>
<dbReference type="InterPro" id="IPR040442">
    <property type="entry name" value="Pyrv_kinase-like_dom_sf"/>
</dbReference>
<accession>A0A316G5B9</accession>
<organism evidence="5 6">
    <name type="scientific">Silicimonas algicola</name>
    <dbReference type="NCBI Taxonomy" id="1826607"/>
    <lineage>
        <taxon>Bacteria</taxon>
        <taxon>Pseudomonadati</taxon>
        <taxon>Pseudomonadota</taxon>
        <taxon>Alphaproteobacteria</taxon>
        <taxon>Rhodobacterales</taxon>
        <taxon>Paracoccaceae</taxon>
    </lineage>
</organism>
<dbReference type="Gene3D" id="3.20.20.60">
    <property type="entry name" value="Phosphoenolpyruvate-binding domains"/>
    <property type="match status" value="1"/>
</dbReference>
<protein>
    <submittedName>
        <fullName evidence="5">4-hydroxy-2-oxoheptanedioate aldolase</fullName>
    </submittedName>
</protein>
<feature type="domain" description="HpcH/HpaI aldolase/citrate lyase" evidence="4">
    <location>
        <begin position="19"/>
        <end position="241"/>
    </location>
</feature>
<dbReference type="PANTHER" id="PTHR30502:SF0">
    <property type="entry name" value="PHOSPHOENOLPYRUVATE CARBOXYLASE FAMILY PROTEIN"/>
    <property type="match status" value="1"/>
</dbReference>
<dbReference type="RefSeq" id="WP_241239730.1">
    <property type="nucleotide sequence ID" value="NZ_CP034588.1"/>
</dbReference>
<comment type="similarity">
    <text evidence="1">Belongs to the HpcH/HpaI aldolase family.</text>
</comment>
<evidence type="ECO:0000256" key="1">
    <source>
        <dbReference type="ARBA" id="ARBA00005568"/>
    </source>
</evidence>
<name>A0A316G5B9_9RHOB</name>
<sequence length="267" mass="28471">MKNPLNDVWAAGRSVLNGWLSIGSPFTAEIMASQGFDSLTIDGQHGALDYSALLPMLQALRGRGPVVFARVPWRDPTWVMKFLDAGALGIICPMVNSRAQAEEFVSYMRYPPLGQRSYGPTRAAYAYPGYGTTANEAVLAFAMIETAEAMHNLEEIAATPGLDGLYVGPADLSIGISNGRLAPGFDRREPEVMDAQQRIAEAARANGIHAALHCGSAEYAAEALGWGYDMVTVGGDSRFLAEAAGATVTRFRTLTDTGRAGTATEGY</sequence>
<keyword evidence="3" id="KW-0456">Lyase</keyword>
<dbReference type="SUPFAM" id="SSF51621">
    <property type="entry name" value="Phosphoenolpyruvate/pyruvate domain"/>
    <property type="match status" value="1"/>
</dbReference>
<dbReference type="PANTHER" id="PTHR30502">
    <property type="entry name" value="2-KETO-3-DEOXY-L-RHAMNONATE ALDOLASE"/>
    <property type="match status" value="1"/>
</dbReference>
<dbReference type="GO" id="GO:0046872">
    <property type="term" value="F:metal ion binding"/>
    <property type="evidence" value="ECO:0007669"/>
    <property type="project" value="UniProtKB-KW"/>
</dbReference>
<proteinExistence type="inferred from homology"/>